<dbReference type="AlphaFoldDB" id="A0A645GCI0"/>
<evidence type="ECO:0000313" key="1">
    <source>
        <dbReference type="EMBL" id="MPN21573.1"/>
    </source>
</evidence>
<reference evidence="1" key="1">
    <citation type="submission" date="2019-08" db="EMBL/GenBank/DDBJ databases">
        <authorList>
            <person name="Kucharzyk K."/>
            <person name="Murdoch R.W."/>
            <person name="Higgins S."/>
            <person name="Loffler F."/>
        </authorList>
    </citation>
    <scope>NUCLEOTIDE SEQUENCE</scope>
</reference>
<accession>A0A645GCI0</accession>
<protein>
    <submittedName>
        <fullName evidence="1">Uncharacterized protein</fullName>
    </submittedName>
</protein>
<gene>
    <name evidence="1" type="ORF">SDC9_168953</name>
</gene>
<organism evidence="1">
    <name type="scientific">bioreactor metagenome</name>
    <dbReference type="NCBI Taxonomy" id="1076179"/>
    <lineage>
        <taxon>unclassified sequences</taxon>
        <taxon>metagenomes</taxon>
        <taxon>ecological metagenomes</taxon>
    </lineage>
</organism>
<name>A0A645GCI0_9ZZZZ</name>
<comment type="caution">
    <text evidence="1">The sequence shown here is derived from an EMBL/GenBank/DDBJ whole genome shotgun (WGS) entry which is preliminary data.</text>
</comment>
<sequence>MRRRLGAVSAADTIGQTKRRTFFHLAEADDFVADLEMVFGKSRQSQ</sequence>
<proteinExistence type="predicted"/>
<dbReference type="EMBL" id="VSSQ01069576">
    <property type="protein sequence ID" value="MPN21573.1"/>
    <property type="molecule type" value="Genomic_DNA"/>
</dbReference>